<evidence type="ECO:0000256" key="4">
    <source>
        <dbReference type="ARBA" id="ARBA00023136"/>
    </source>
</evidence>
<dbReference type="Proteomes" id="UP000248555">
    <property type="component" value="Unassembled WGS sequence"/>
</dbReference>
<dbReference type="Pfam" id="PF06803">
    <property type="entry name" value="DUF1232"/>
    <property type="match status" value="1"/>
</dbReference>
<sequence length="137" mass="15923">MEEAGEGIKKELFILYLSYKDPRVSWVLRLFTLCVVAYAFSPIDLIPDFIPVLGYMDDLVLIPFGLCLALKWLPKEVVEDNRMKASELEKEREAKKLDCRHTDYFTLHCHCCLAVSTNPKSPVKREFIYRDIVNVVH</sequence>
<comment type="subcellular location">
    <subcellularLocation>
        <location evidence="1">Endomembrane system</location>
        <topology evidence="1">Multi-pass membrane protein</topology>
    </subcellularLocation>
</comment>
<evidence type="ECO:0000256" key="2">
    <source>
        <dbReference type="ARBA" id="ARBA00022692"/>
    </source>
</evidence>
<gene>
    <name evidence="6" type="ORF">B0I26_104160</name>
</gene>
<reference evidence="6 7" key="1">
    <citation type="submission" date="2018-06" db="EMBL/GenBank/DDBJ databases">
        <title>Genomic Encyclopedia of Type Strains, Phase III (KMG-III): the genomes of soil and plant-associated and newly described type strains.</title>
        <authorList>
            <person name="Whitman W."/>
        </authorList>
    </citation>
    <scope>NUCLEOTIDE SEQUENCE [LARGE SCALE GENOMIC DNA]</scope>
    <source>
        <strain evidence="6 7">CGMCC 1.8979</strain>
    </source>
</reference>
<dbReference type="GO" id="GO:0012505">
    <property type="term" value="C:endomembrane system"/>
    <property type="evidence" value="ECO:0007669"/>
    <property type="project" value="UniProtKB-SubCell"/>
</dbReference>
<evidence type="ECO:0000256" key="1">
    <source>
        <dbReference type="ARBA" id="ARBA00004127"/>
    </source>
</evidence>
<keyword evidence="3" id="KW-1133">Transmembrane helix</keyword>
<proteinExistence type="predicted"/>
<evidence type="ECO:0000256" key="3">
    <source>
        <dbReference type="ARBA" id="ARBA00022989"/>
    </source>
</evidence>
<keyword evidence="2" id="KW-0812">Transmembrane</keyword>
<organism evidence="6 7">
    <name type="scientific">Paranoxybacillus vitaminiphilus</name>
    <dbReference type="NCBI Taxonomy" id="581036"/>
    <lineage>
        <taxon>Bacteria</taxon>
        <taxon>Bacillati</taxon>
        <taxon>Bacillota</taxon>
        <taxon>Bacilli</taxon>
        <taxon>Bacillales</taxon>
        <taxon>Anoxybacillaceae</taxon>
        <taxon>Paranoxybacillus</taxon>
    </lineage>
</organism>
<protein>
    <submittedName>
        <fullName evidence="6">Uncharacterized protein DUF1232</fullName>
    </submittedName>
</protein>
<evidence type="ECO:0000313" key="7">
    <source>
        <dbReference type="Proteomes" id="UP000248555"/>
    </source>
</evidence>
<feature type="domain" description="DUF1232" evidence="5">
    <location>
        <begin position="31"/>
        <end position="64"/>
    </location>
</feature>
<dbReference type="AlphaFoldDB" id="A0A327YHL0"/>
<name>A0A327YHL0_9BACL</name>
<dbReference type="EMBL" id="QLMH01000004">
    <property type="protein sequence ID" value="RAK20508.1"/>
    <property type="molecule type" value="Genomic_DNA"/>
</dbReference>
<dbReference type="InterPro" id="IPR010652">
    <property type="entry name" value="DUF1232"/>
</dbReference>
<accession>A0A327YHL0</accession>
<evidence type="ECO:0000313" key="6">
    <source>
        <dbReference type="EMBL" id="RAK20508.1"/>
    </source>
</evidence>
<comment type="caution">
    <text evidence="6">The sequence shown here is derived from an EMBL/GenBank/DDBJ whole genome shotgun (WGS) entry which is preliminary data.</text>
</comment>
<keyword evidence="4" id="KW-0472">Membrane</keyword>
<keyword evidence="7" id="KW-1185">Reference proteome</keyword>
<evidence type="ECO:0000259" key="5">
    <source>
        <dbReference type="Pfam" id="PF06803"/>
    </source>
</evidence>